<feature type="signal peptide" evidence="1">
    <location>
        <begin position="1"/>
        <end position="20"/>
    </location>
</feature>
<dbReference type="OrthoDB" id="40902at2759"/>
<dbReference type="SMART" id="SM00915">
    <property type="entry name" value="Jacalin"/>
    <property type="match status" value="1"/>
</dbReference>
<dbReference type="InterPro" id="IPR001229">
    <property type="entry name" value="Jacalin-like_lectin_dom"/>
</dbReference>
<dbReference type="CDD" id="cd09615">
    <property type="entry name" value="Jacalin_EEP"/>
    <property type="match status" value="1"/>
</dbReference>
<dbReference type="InterPro" id="IPR036404">
    <property type="entry name" value="Jacalin-like_lectin_dom_sf"/>
</dbReference>
<keyword evidence="4" id="KW-1185">Reference proteome</keyword>
<dbReference type="GO" id="GO:0016791">
    <property type="term" value="F:phosphatase activity"/>
    <property type="evidence" value="ECO:0007669"/>
    <property type="project" value="InterPro"/>
</dbReference>
<keyword evidence="3" id="KW-0378">Hydrolase</keyword>
<dbReference type="AlphaFoldDB" id="A0A136IV32"/>
<proteinExistence type="predicted"/>
<dbReference type="Gene3D" id="2.100.10.30">
    <property type="entry name" value="Jacalin-like lectin domain"/>
    <property type="match status" value="1"/>
</dbReference>
<evidence type="ECO:0000313" key="4">
    <source>
        <dbReference type="Proteomes" id="UP000070501"/>
    </source>
</evidence>
<organism evidence="3 4">
    <name type="scientific">Microdochium bolleyi</name>
    <dbReference type="NCBI Taxonomy" id="196109"/>
    <lineage>
        <taxon>Eukaryota</taxon>
        <taxon>Fungi</taxon>
        <taxon>Dikarya</taxon>
        <taxon>Ascomycota</taxon>
        <taxon>Pezizomycotina</taxon>
        <taxon>Sordariomycetes</taxon>
        <taxon>Xylariomycetidae</taxon>
        <taxon>Xylariales</taxon>
        <taxon>Microdochiaceae</taxon>
        <taxon>Microdochium</taxon>
    </lineage>
</organism>
<dbReference type="InterPro" id="IPR036691">
    <property type="entry name" value="Endo/exonu/phosph_ase_sf"/>
</dbReference>
<gene>
    <name evidence="3" type="ORF">Micbo1qcDRAFT_213827</name>
</gene>
<name>A0A136IV32_9PEZI</name>
<dbReference type="SUPFAM" id="SSF51101">
    <property type="entry name" value="Mannose-binding lectins"/>
    <property type="match status" value="1"/>
</dbReference>
<dbReference type="STRING" id="196109.A0A136IV32"/>
<evidence type="ECO:0000259" key="2">
    <source>
        <dbReference type="PROSITE" id="PS51752"/>
    </source>
</evidence>
<dbReference type="Pfam" id="PF22669">
    <property type="entry name" value="Exo_endo_phos2"/>
    <property type="match status" value="1"/>
</dbReference>
<dbReference type="GO" id="GO:0004767">
    <property type="term" value="F:sphingomyelin phosphodiesterase activity"/>
    <property type="evidence" value="ECO:0007669"/>
    <property type="project" value="InterPro"/>
</dbReference>
<evidence type="ECO:0000256" key="1">
    <source>
        <dbReference type="SAM" id="SignalP"/>
    </source>
</evidence>
<dbReference type="InterPro" id="IPR038772">
    <property type="entry name" value="Sph/SMPD2-like"/>
</dbReference>
<keyword evidence="3" id="KW-0269">Exonuclease</keyword>
<dbReference type="PANTHER" id="PTHR16320">
    <property type="entry name" value="SPHINGOMYELINASE FAMILY MEMBER"/>
    <property type="match status" value="1"/>
</dbReference>
<dbReference type="Gene3D" id="3.60.10.10">
    <property type="entry name" value="Endonuclease/exonuclease/phosphatase"/>
    <property type="match status" value="1"/>
</dbReference>
<protein>
    <submittedName>
        <fullName evidence="3">Endonuclease/exonuclease/phosphatase</fullName>
    </submittedName>
</protein>
<dbReference type="InParanoid" id="A0A136IV32"/>
<accession>A0A136IV32</accession>
<keyword evidence="1" id="KW-0732">Signal</keyword>
<dbReference type="Proteomes" id="UP000070501">
    <property type="component" value="Unassembled WGS sequence"/>
</dbReference>
<dbReference type="GO" id="GO:0004519">
    <property type="term" value="F:endonuclease activity"/>
    <property type="evidence" value="ECO:0007669"/>
    <property type="project" value="UniProtKB-KW"/>
</dbReference>
<reference evidence="4" key="1">
    <citation type="submission" date="2016-02" db="EMBL/GenBank/DDBJ databases">
        <title>Draft genome sequence of Microdochium bolleyi, a fungal endophyte of beachgrass.</title>
        <authorList>
            <consortium name="DOE Joint Genome Institute"/>
            <person name="David A.S."/>
            <person name="May G."/>
            <person name="Haridas S."/>
            <person name="Lim J."/>
            <person name="Wang M."/>
            <person name="Labutti K."/>
            <person name="Lipzen A."/>
            <person name="Barry K."/>
            <person name="Grigoriev I.V."/>
        </authorList>
    </citation>
    <scope>NUCLEOTIDE SEQUENCE [LARGE SCALE GENOMIC DNA]</scope>
    <source>
        <strain evidence="4">J235TASD1</strain>
    </source>
</reference>
<dbReference type="GO" id="GO:0004527">
    <property type="term" value="F:exonuclease activity"/>
    <property type="evidence" value="ECO:0007669"/>
    <property type="project" value="UniProtKB-KW"/>
</dbReference>
<dbReference type="PANTHER" id="PTHR16320:SF1">
    <property type="entry name" value="SPHINGOMYELINASE DDB_G0288017"/>
    <property type="match status" value="1"/>
</dbReference>
<feature type="chain" id="PRO_5007293171" evidence="1">
    <location>
        <begin position="21"/>
        <end position="444"/>
    </location>
</feature>
<evidence type="ECO:0000313" key="3">
    <source>
        <dbReference type="EMBL" id="KXJ88715.1"/>
    </source>
</evidence>
<dbReference type="InterPro" id="IPR000300">
    <property type="entry name" value="IPPc"/>
</dbReference>
<sequence length="444" mass="47213">MQLHRLALGTASVAAAVVSAQRTAGDLSVLTMNVAGLPQILQGNDVPGDKTTNSRLIGSLFAKYGYDIINMQEDFNYHAAIYETDNHPFRTPTSGGVPFGSGLNTVSNYDFVEFNRVKWATCSNDESADCLTPKGFTFMRVALATSPTTSVFVDVYNLHADAGGKDADLIARSANIRQVADYAATWSAGNAVIIFGDTNSRYSRPRDVAIRELIASGFKDAWVEFERGGVAPTAESLCSNPSTTDSCETVDKVFYRSGPLLTLTGSGFHYASNRFLQPDGNILSDHNPVNVNFTWAAGASLQQSGLRGGPHGDWFNDAPVLAARTTKPKASVLTFNGASRLDSVSIQLADGTVLSHGGSGGSPSSLTLGASEYWTAATLCQAQRNGNTRNFYIKATTSTGRTVQAGTTTGDCGTFTAPAGWQIVGFLGRKGDEMDQLGFIYAPQ</sequence>
<dbReference type="EMBL" id="KQ964257">
    <property type="protein sequence ID" value="KXJ88715.1"/>
    <property type="molecule type" value="Genomic_DNA"/>
</dbReference>
<keyword evidence="3" id="KW-0255">Endonuclease</keyword>
<dbReference type="PROSITE" id="PS51752">
    <property type="entry name" value="JACALIN_LECTIN"/>
    <property type="match status" value="1"/>
</dbReference>
<keyword evidence="3" id="KW-0540">Nuclease</keyword>
<feature type="domain" description="Jacalin-type lectin" evidence="2">
    <location>
        <begin position="301"/>
        <end position="443"/>
    </location>
</feature>
<dbReference type="Pfam" id="PF01419">
    <property type="entry name" value="Jacalin"/>
    <property type="match status" value="1"/>
</dbReference>
<dbReference type="GO" id="GO:0046856">
    <property type="term" value="P:phosphatidylinositol dephosphorylation"/>
    <property type="evidence" value="ECO:0007669"/>
    <property type="project" value="InterPro"/>
</dbReference>
<dbReference type="GO" id="GO:0005737">
    <property type="term" value="C:cytoplasm"/>
    <property type="evidence" value="ECO:0007669"/>
    <property type="project" value="TreeGrafter"/>
</dbReference>
<dbReference type="SUPFAM" id="SSF56219">
    <property type="entry name" value="DNase I-like"/>
    <property type="match status" value="1"/>
</dbReference>